<reference evidence="7 8" key="1">
    <citation type="submission" date="2024-01" db="EMBL/GenBank/DDBJ databases">
        <authorList>
            <person name="Allen C."/>
            <person name="Tagirdzhanova G."/>
        </authorList>
    </citation>
    <scope>NUCLEOTIDE SEQUENCE [LARGE SCALE GENOMIC DNA]</scope>
</reference>
<dbReference type="Gene3D" id="3.40.50.80">
    <property type="entry name" value="Nucleotide-binding domain of ferredoxin-NADP reductase (FNR) module"/>
    <property type="match status" value="1"/>
</dbReference>
<dbReference type="SUPFAM" id="SSF54292">
    <property type="entry name" value="2Fe-2S ferredoxin-like"/>
    <property type="match status" value="1"/>
</dbReference>
<sequence length="654" mass="71546">MGEKTRTPESPLSGGTLSGVSSDPSEQRPMLAANTKPRQLTATSTTPLDLYAPITSDIILEVRRGKMKALKDLKIMSGIDKGLCTGPVKVDSMGIVEDEHDYTFHGGIDKAVHGYCSAHYADWKREFPSAADRFRPGGFGENLVFAHLNERNIHIGDVFAVGPKSNSGLSDDLSGTGLLLQVSLPRQPCFKLNHRFGLRNFAPNTWKFSRTGWYYRVLRPGTVQAGDEVRLVQRPNPAWPLERVQEYLHRSPNEMDMVAELAAIDEFGAECKNQFRGRLAKHEAQLRKKARLAEETAKGGDKKEKWVPYCVVEKTKQTPRITSFVFEAVDTPEDDSEDEIELVPGSHVKLRLGGNVDESGKDKQEGLVRSYSIVKGDKKRFELGIAYDPETSRGGSWFLHEYVSVGSIVHARNFAQGVPIVYAASHHVYVAGGVGITAFLAHLEGLTSFNYSCVLHYAVRSAEEIAFAERLKALGPEVVIIYDGSKGQRMDIGKIVSGMQWNAHISFCGPTRMMDAALQATRASTLGEGDVHFEAFSADTTGDPFEVVVRRTNSSSDEDASIGKASKPEPSKSGEAKTLKVDEEETLLNALQREFGVDAVASSCEVGNCATCKVTVCSGRIDHRGTALTDEEKAAGDSMLACVSRGIGRIEIEI</sequence>
<dbReference type="InterPro" id="IPR006058">
    <property type="entry name" value="2Fe2S_fd_BS"/>
</dbReference>
<keyword evidence="2" id="KW-0411">Iron-sulfur</keyword>
<dbReference type="CDD" id="cd00207">
    <property type="entry name" value="fer2"/>
    <property type="match status" value="1"/>
</dbReference>
<dbReference type="Pfam" id="PF03475">
    <property type="entry name" value="YiiM_3-alpha"/>
    <property type="match status" value="1"/>
</dbReference>
<evidence type="ECO:0000259" key="5">
    <source>
        <dbReference type="PROSITE" id="PS51340"/>
    </source>
</evidence>
<dbReference type="SUPFAM" id="SSF52343">
    <property type="entry name" value="Ferredoxin reductase-like, C-terminal NADP-linked domain"/>
    <property type="match status" value="1"/>
</dbReference>
<dbReference type="InterPro" id="IPR017938">
    <property type="entry name" value="Riboflavin_synthase-like_b-brl"/>
</dbReference>
<dbReference type="Gene3D" id="2.40.33.20">
    <property type="entry name" value="PK beta-barrel domain-like"/>
    <property type="match status" value="1"/>
</dbReference>
<dbReference type="InterPro" id="IPR052353">
    <property type="entry name" value="Benzoxazolinone_Detox_Enz"/>
</dbReference>
<dbReference type="Gene3D" id="3.10.20.30">
    <property type="match status" value="1"/>
</dbReference>
<feature type="compositionally biased region" description="Basic and acidic residues" evidence="3">
    <location>
        <begin position="566"/>
        <end position="578"/>
    </location>
</feature>
<dbReference type="SUPFAM" id="SSF63380">
    <property type="entry name" value="Riboflavin synthase domain-like"/>
    <property type="match status" value="1"/>
</dbReference>
<dbReference type="Pfam" id="PF00111">
    <property type="entry name" value="Fer2"/>
    <property type="match status" value="1"/>
</dbReference>
<keyword evidence="8" id="KW-1185">Reference proteome</keyword>
<dbReference type="PRINTS" id="PR00409">
    <property type="entry name" value="PHDIOXRDTASE"/>
</dbReference>
<dbReference type="InterPro" id="IPR001041">
    <property type="entry name" value="2Fe-2S_ferredoxin-type"/>
</dbReference>
<keyword evidence="1" id="KW-0408">Iron</keyword>
<keyword evidence="1" id="KW-0001">2Fe-2S</keyword>
<accession>A0ABP0BQH5</accession>
<evidence type="ECO:0000313" key="7">
    <source>
        <dbReference type="EMBL" id="CAK7221908.1"/>
    </source>
</evidence>
<dbReference type="PANTHER" id="PTHR30212:SF2">
    <property type="entry name" value="PROTEIN YIIM"/>
    <property type="match status" value="1"/>
</dbReference>
<dbReference type="InterPro" id="IPR039261">
    <property type="entry name" value="FNR_nucleotide-bd"/>
</dbReference>
<dbReference type="PROSITE" id="PS00197">
    <property type="entry name" value="2FE2S_FER_1"/>
    <property type="match status" value="1"/>
</dbReference>
<evidence type="ECO:0000256" key="3">
    <source>
        <dbReference type="SAM" id="MobiDB-lite"/>
    </source>
</evidence>
<feature type="domain" description="FAD-binding FR-type" evidence="6">
    <location>
        <begin position="304"/>
        <end position="441"/>
    </location>
</feature>
<evidence type="ECO:0000259" key="6">
    <source>
        <dbReference type="PROSITE" id="PS51384"/>
    </source>
</evidence>
<evidence type="ECO:0000256" key="2">
    <source>
        <dbReference type="ARBA" id="ARBA00023014"/>
    </source>
</evidence>
<gene>
    <name evidence="7" type="ORF">SEUCBS140593_004721</name>
</gene>
<name>A0ABP0BQH5_9PEZI</name>
<feature type="compositionally biased region" description="Polar residues" evidence="3">
    <location>
        <begin position="8"/>
        <end position="24"/>
    </location>
</feature>
<dbReference type="PROSITE" id="PS51085">
    <property type="entry name" value="2FE2S_FER_2"/>
    <property type="match status" value="1"/>
</dbReference>
<dbReference type="InterPro" id="IPR017927">
    <property type="entry name" value="FAD-bd_FR_type"/>
</dbReference>
<dbReference type="SUPFAM" id="SSF50800">
    <property type="entry name" value="PK beta-barrel domain-like"/>
    <property type="match status" value="1"/>
</dbReference>
<protein>
    <submittedName>
        <fullName evidence="7">Uncharacterized protein</fullName>
    </submittedName>
</protein>
<evidence type="ECO:0000313" key="8">
    <source>
        <dbReference type="Proteomes" id="UP001642482"/>
    </source>
</evidence>
<dbReference type="PROSITE" id="PS51340">
    <property type="entry name" value="MOSC"/>
    <property type="match status" value="1"/>
</dbReference>
<organism evidence="7 8">
    <name type="scientific">Sporothrix eucalyptigena</name>
    <dbReference type="NCBI Taxonomy" id="1812306"/>
    <lineage>
        <taxon>Eukaryota</taxon>
        <taxon>Fungi</taxon>
        <taxon>Dikarya</taxon>
        <taxon>Ascomycota</taxon>
        <taxon>Pezizomycotina</taxon>
        <taxon>Sordariomycetes</taxon>
        <taxon>Sordariomycetidae</taxon>
        <taxon>Ophiostomatales</taxon>
        <taxon>Ophiostomataceae</taxon>
        <taxon>Sporothrix</taxon>
    </lineage>
</organism>
<dbReference type="EMBL" id="CAWUHD010000042">
    <property type="protein sequence ID" value="CAK7221908.1"/>
    <property type="molecule type" value="Genomic_DNA"/>
</dbReference>
<evidence type="ECO:0000259" key="4">
    <source>
        <dbReference type="PROSITE" id="PS51085"/>
    </source>
</evidence>
<dbReference type="Proteomes" id="UP001642482">
    <property type="component" value="Unassembled WGS sequence"/>
</dbReference>
<feature type="region of interest" description="Disordered" evidence="3">
    <location>
        <begin position="1"/>
        <end position="39"/>
    </location>
</feature>
<dbReference type="InterPro" id="IPR011037">
    <property type="entry name" value="Pyrv_Knase-like_insert_dom_sf"/>
</dbReference>
<evidence type="ECO:0000256" key="1">
    <source>
        <dbReference type="ARBA" id="ARBA00022714"/>
    </source>
</evidence>
<proteinExistence type="predicted"/>
<dbReference type="InterPro" id="IPR005163">
    <property type="entry name" value="Tri_helical_YiiM-like"/>
</dbReference>
<dbReference type="InterPro" id="IPR005302">
    <property type="entry name" value="MoCF_Sase_C"/>
</dbReference>
<keyword evidence="1" id="KW-0479">Metal-binding</keyword>
<feature type="domain" description="2Fe-2S ferredoxin-type" evidence="4">
    <location>
        <begin position="566"/>
        <end position="654"/>
    </location>
</feature>
<comment type="caution">
    <text evidence="7">The sequence shown here is derived from an EMBL/GenBank/DDBJ whole genome shotgun (WGS) entry which is preliminary data.</text>
</comment>
<dbReference type="InterPro" id="IPR012675">
    <property type="entry name" value="Beta-grasp_dom_sf"/>
</dbReference>
<dbReference type="Pfam" id="PF03473">
    <property type="entry name" value="MOSC"/>
    <property type="match status" value="1"/>
</dbReference>
<feature type="region of interest" description="Disordered" evidence="3">
    <location>
        <begin position="552"/>
        <end position="578"/>
    </location>
</feature>
<dbReference type="CDD" id="cd06185">
    <property type="entry name" value="PDR_like"/>
    <property type="match status" value="1"/>
</dbReference>
<dbReference type="PANTHER" id="PTHR30212">
    <property type="entry name" value="PROTEIN YIIM"/>
    <property type="match status" value="1"/>
</dbReference>
<dbReference type="InterPro" id="IPR036010">
    <property type="entry name" value="2Fe-2S_ferredoxin-like_sf"/>
</dbReference>
<dbReference type="Gene3D" id="2.40.30.10">
    <property type="entry name" value="Translation factors"/>
    <property type="match status" value="1"/>
</dbReference>
<dbReference type="PROSITE" id="PS51384">
    <property type="entry name" value="FAD_FR"/>
    <property type="match status" value="1"/>
</dbReference>
<feature type="domain" description="MOSC" evidence="5">
    <location>
        <begin position="82"/>
        <end position="232"/>
    </location>
</feature>